<accession>F0JI70</accession>
<gene>
    <name evidence="2" type="ORF">DND132_2176</name>
</gene>
<dbReference type="KEGG" id="ddn:DND132_2176"/>
<evidence type="ECO:0000256" key="1">
    <source>
        <dbReference type="SAM" id="Phobius"/>
    </source>
</evidence>
<dbReference type="AlphaFoldDB" id="F0JI70"/>
<keyword evidence="1" id="KW-0472">Membrane</keyword>
<feature type="transmembrane region" description="Helical" evidence="1">
    <location>
        <begin position="9"/>
        <end position="26"/>
    </location>
</feature>
<reference evidence="2 3" key="1">
    <citation type="journal article" date="2011" name="J. Bacteriol.">
        <title>Genome sequence of the mercury-methylating strain Desulfovibrio desulfuricans ND132.</title>
        <authorList>
            <person name="Brown S.D."/>
            <person name="Gilmour C.C."/>
            <person name="Kucken A.M."/>
            <person name="Wall J.D."/>
            <person name="Elias D.A."/>
            <person name="Brandt C.C."/>
            <person name="Podar M."/>
            <person name="Chertkov O."/>
            <person name="Held B."/>
            <person name="Bruce D.C."/>
            <person name="Detter J.C."/>
            <person name="Tapia R."/>
            <person name="Han C.S."/>
            <person name="Goodwin L.A."/>
            <person name="Cheng J.F."/>
            <person name="Pitluck S."/>
            <person name="Woyke T."/>
            <person name="Mikhailova N."/>
            <person name="Ivanova N.N."/>
            <person name="Han J."/>
            <person name="Lucas S."/>
            <person name="Lapidus A.L."/>
            <person name="Land M.L."/>
            <person name="Hauser L.J."/>
            <person name="Palumbo A.V."/>
        </authorList>
    </citation>
    <scope>NUCLEOTIDE SEQUENCE [LARGE SCALE GENOMIC DNA]</scope>
    <source>
        <strain evidence="2 3">ND132</strain>
    </source>
</reference>
<evidence type="ECO:0000313" key="3">
    <source>
        <dbReference type="Proteomes" id="UP000007845"/>
    </source>
</evidence>
<protein>
    <submittedName>
        <fullName evidence="2">Uncharacterized protein</fullName>
    </submittedName>
</protein>
<dbReference type="HOGENOM" id="CLU_3006745_0_0_7"/>
<dbReference type="RefSeq" id="WP_014322807.1">
    <property type="nucleotide sequence ID" value="NC_016803.1"/>
</dbReference>
<dbReference type="Proteomes" id="UP000007845">
    <property type="component" value="Chromosome"/>
</dbReference>
<sequence>MNARGNKWMLYLIAVIPFLLNNLYWVRGPAYGRWVLADYACRVGVLDGGWALSAVA</sequence>
<keyword evidence="1" id="KW-1133">Transmembrane helix</keyword>
<organism evidence="2 3">
    <name type="scientific">Pseudodesulfovibrio mercurii</name>
    <dbReference type="NCBI Taxonomy" id="641491"/>
    <lineage>
        <taxon>Bacteria</taxon>
        <taxon>Pseudomonadati</taxon>
        <taxon>Thermodesulfobacteriota</taxon>
        <taxon>Desulfovibrionia</taxon>
        <taxon>Desulfovibrionales</taxon>
        <taxon>Desulfovibrionaceae</taxon>
    </lineage>
</organism>
<dbReference type="EMBL" id="CP003220">
    <property type="protein sequence ID" value="EGB15381.1"/>
    <property type="molecule type" value="Genomic_DNA"/>
</dbReference>
<keyword evidence="1" id="KW-0812">Transmembrane</keyword>
<proteinExistence type="predicted"/>
<keyword evidence="3" id="KW-1185">Reference proteome</keyword>
<name>F0JI70_9BACT</name>
<evidence type="ECO:0000313" key="2">
    <source>
        <dbReference type="EMBL" id="EGB15381.1"/>
    </source>
</evidence>